<reference evidence="4" key="1">
    <citation type="submission" date="2016-06" db="UniProtKB">
        <authorList>
            <consortium name="WormBaseParasite"/>
        </authorList>
    </citation>
    <scope>IDENTIFICATION</scope>
</reference>
<dbReference type="GO" id="GO:0005615">
    <property type="term" value="C:extracellular space"/>
    <property type="evidence" value="ECO:0007669"/>
    <property type="project" value="TreeGrafter"/>
</dbReference>
<feature type="domain" description="Aminopeptidase N-like N-terminal" evidence="1">
    <location>
        <begin position="20"/>
        <end position="172"/>
    </location>
</feature>
<gene>
    <name evidence="2" type="ORF">SBAD_LOCUS8465</name>
</gene>
<reference evidence="2 3" key="2">
    <citation type="submission" date="2018-11" db="EMBL/GenBank/DDBJ databases">
        <authorList>
            <consortium name="Pathogen Informatics"/>
        </authorList>
    </citation>
    <scope>NUCLEOTIDE SEQUENCE [LARGE SCALE GENOMIC DNA]</scope>
</reference>
<dbReference type="InterPro" id="IPR045357">
    <property type="entry name" value="Aminopeptidase_N-like_N"/>
</dbReference>
<name>A0A183IXW7_9BILA</name>
<proteinExistence type="predicted"/>
<dbReference type="InterPro" id="IPR050344">
    <property type="entry name" value="Peptidase_M1_aminopeptidases"/>
</dbReference>
<dbReference type="OrthoDB" id="275509at2759"/>
<evidence type="ECO:0000259" key="1">
    <source>
        <dbReference type="Pfam" id="PF17900"/>
    </source>
</evidence>
<accession>A0A183IXW7</accession>
<dbReference type="GO" id="GO:0008270">
    <property type="term" value="F:zinc ion binding"/>
    <property type="evidence" value="ECO:0007669"/>
    <property type="project" value="TreeGrafter"/>
</dbReference>
<dbReference type="PANTHER" id="PTHR11533">
    <property type="entry name" value="PROTEASE M1 ZINC METALLOPROTEASE"/>
    <property type="match status" value="1"/>
</dbReference>
<dbReference type="Proteomes" id="UP000270296">
    <property type="component" value="Unassembled WGS sequence"/>
</dbReference>
<dbReference type="Gene3D" id="2.60.40.1730">
    <property type="entry name" value="tricorn interacting facor f3 domain"/>
    <property type="match status" value="1"/>
</dbReference>
<dbReference type="GO" id="GO:0070006">
    <property type="term" value="F:metalloaminopeptidase activity"/>
    <property type="evidence" value="ECO:0007669"/>
    <property type="project" value="TreeGrafter"/>
</dbReference>
<dbReference type="PANTHER" id="PTHR11533:SF174">
    <property type="entry name" value="PUROMYCIN-SENSITIVE AMINOPEPTIDASE-RELATED"/>
    <property type="match status" value="1"/>
</dbReference>
<evidence type="ECO:0000313" key="2">
    <source>
        <dbReference type="EMBL" id="VDP17283.1"/>
    </source>
</evidence>
<protein>
    <submittedName>
        <fullName evidence="4">Peptidase_M1_N domain-containing protein</fullName>
    </submittedName>
</protein>
<dbReference type="WBParaSite" id="SBAD_0000877501-mRNA-1">
    <property type="protein sequence ID" value="SBAD_0000877501-mRNA-1"/>
    <property type="gene ID" value="SBAD_0000877501"/>
</dbReference>
<dbReference type="GO" id="GO:0005737">
    <property type="term" value="C:cytoplasm"/>
    <property type="evidence" value="ECO:0007669"/>
    <property type="project" value="TreeGrafter"/>
</dbReference>
<dbReference type="GO" id="GO:0006508">
    <property type="term" value="P:proteolysis"/>
    <property type="evidence" value="ECO:0007669"/>
    <property type="project" value="TreeGrafter"/>
</dbReference>
<dbReference type="Pfam" id="PF17900">
    <property type="entry name" value="Peptidase_M1_N"/>
    <property type="match status" value="1"/>
</dbReference>
<dbReference type="SUPFAM" id="SSF63737">
    <property type="entry name" value="Leukotriene A4 hydrolase N-terminal domain"/>
    <property type="match status" value="1"/>
</dbReference>
<dbReference type="EMBL" id="UZAM01011618">
    <property type="protein sequence ID" value="VDP17283.1"/>
    <property type="molecule type" value="Genomic_DNA"/>
</dbReference>
<organism evidence="4">
    <name type="scientific">Soboliphyme baturini</name>
    <dbReference type="NCBI Taxonomy" id="241478"/>
    <lineage>
        <taxon>Eukaryota</taxon>
        <taxon>Metazoa</taxon>
        <taxon>Ecdysozoa</taxon>
        <taxon>Nematoda</taxon>
        <taxon>Enoplea</taxon>
        <taxon>Dorylaimia</taxon>
        <taxon>Dioctophymatida</taxon>
        <taxon>Dioctophymatoidea</taxon>
        <taxon>Soboliphymatidae</taxon>
        <taxon>Soboliphyme</taxon>
    </lineage>
</organism>
<sequence length="191" mass="21476">MASVASVDSETFERLPKNVKPYRYQLKIQPFLDTFTFEGEEHINIKVLEKTKFLKLNCSEIDICDASLNITGDKAQGSNDARDGIAEIARVTEMSILELNNLPVAYDSKWETATIDLPVEIDQCSAVVSLKFKGTLNDKMRGFYRSVYRGPDGKDKVIATTQFEVSNATNKFCSVLRENCKQSRIAKTDNC</sequence>
<evidence type="ECO:0000313" key="4">
    <source>
        <dbReference type="WBParaSite" id="SBAD_0000877501-mRNA-1"/>
    </source>
</evidence>
<dbReference type="GO" id="GO:0016020">
    <property type="term" value="C:membrane"/>
    <property type="evidence" value="ECO:0007669"/>
    <property type="project" value="TreeGrafter"/>
</dbReference>
<dbReference type="GO" id="GO:0043171">
    <property type="term" value="P:peptide catabolic process"/>
    <property type="evidence" value="ECO:0007669"/>
    <property type="project" value="TreeGrafter"/>
</dbReference>
<dbReference type="InterPro" id="IPR042097">
    <property type="entry name" value="Aminopeptidase_N-like_N_sf"/>
</dbReference>
<dbReference type="GO" id="GO:0042277">
    <property type="term" value="F:peptide binding"/>
    <property type="evidence" value="ECO:0007669"/>
    <property type="project" value="TreeGrafter"/>
</dbReference>
<dbReference type="AlphaFoldDB" id="A0A183IXW7"/>
<keyword evidence="3" id="KW-1185">Reference proteome</keyword>
<evidence type="ECO:0000313" key="3">
    <source>
        <dbReference type="Proteomes" id="UP000270296"/>
    </source>
</evidence>